<evidence type="ECO:0000256" key="4">
    <source>
        <dbReference type="ARBA" id="ARBA00022857"/>
    </source>
</evidence>
<dbReference type="InterPro" id="IPR044152">
    <property type="entry name" value="YqjM-like"/>
</dbReference>
<dbReference type="EC" id="1.-.-.-" evidence="7"/>
<feature type="domain" description="NADH:flavin oxidoreductase/NADH oxidase N-terminal" evidence="6">
    <location>
        <begin position="21"/>
        <end position="246"/>
    </location>
</feature>
<evidence type="ECO:0000313" key="7">
    <source>
        <dbReference type="EMBL" id="SUI80375.1"/>
    </source>
</evidence>
<comment type="cofactor">
    <cofactor evidence="1">
        <name>FMN</name>
        <dbReference type="ChEBI" id="CHEBI:58210"/>
    </cofactor>
</comment>
<evidence type="ECO:0000313" key="8">
    <source>
        <dbReference type="Proteomes" id="UP000255061"/>
    </source>
</evidence>
<name>A0A380AG40_9GAMM</name>
<accession>A0A380AG40</accession>
<dbReference type="Gene3D" id="3.20.20.70">
    <property type="entry name" value="Aldolase class I"/>
    <property type="match status" value="1"/>
</dbReference>
<evidence type="ECO:0000256" key="1">
    <source>
        <dbReference type="ARBA" id="ARBA00001917"/>
    </source>
</evidence>
<organism evidence="7 8">
    <name type="scientific">Shewanella morhuae</name>
    <dbReference type="NCBI Taxonomy" id="365591"/>
    <lineage>
        <taxon>Bacteria</taxon>
        <taxon>Pseudomonadati</taxon>
        <taxon>Pseudomonadota</taxon>
        <taxon>Gammaproteobacteria</taxon>
        <taxon>Alteromonadales</taxon>
        <taxon>Shewanellaceae</taxon>
        <taxon>Shewanella</taxon>
    </lineage>
</organism>
<dbReference type="Proteomes" id="UP000255061">
    <property type="component" value="Unassembled WGS sequence"/>
</dbReference>
<dbReference type="FunFam" id="3.20.20.70:FF:000262">
    <property type="entry name" value="NADH:flavin oxidoreductase"/>
    <property type="match status" value="1"/>
</dbReference>
<dbReference type="GO" id="GO:0010181">
    <property type="term" value="F:FMN binding"/>
    <property type="evidence" value="ECO:0007669"/>
    <property type="project" value="InterPro"/>
</dbReference>
<dbReference type="AlphaFoldDB" id="A0A380AG40"/>
<dbReference type="PANTHER" id="PTHR43303">
    <property type="entry name" value="NADPH DEHYDROGENASE C23G7.10C-RELATED"/>
    <property type="match status" value="1"/>
</dbReference>
<dbReference type="EMBL" id="UGYV01000001">
    <property type="protein sequence ID" value="SUI80375.1"/>
    <property type="molecule type" value="Genomic_DNA"/>
</dbReference>
<keyword evidence="4" id="KW-0521">NADP</keyword>
<dbReference type="PANTHER" id="PTHR43303:SF4">
    <property type="entry name" value="NADPH DEHYDROGENASE C23G7.10C-RELATED"/>
    <property type="match status" value="1"/>
</dbReference>
<dbReference type="GO" id="GO:0050661">
    <property type="term" value="F:NADP binding"/>
    <property type="evidence" value="ECO:0007669"/>
    <property type="project" value="InterPro"/>
</dbReference>
<proteinExistence type="predicted"/>
<dbReference type="CDD" id="cd04747">
    <property type="entry name" value="OYE_like_5_FMN"/>
    <property type="match status" value="1"/>
</dbReference>
<keyword evidence="3" id="KW-0288">FMN</keyword>
<keyword evidence="2" id="KW-0285">Flavoprotein</keyword>
<reference evidence="7 8" key="1">
    <citation type="submission" date="2018-06" db="EMBL/GenBank/DDBJ databases">
        <authorList>
            <consortium name="Pathogen Informatics"/>
            <person name="Doyle S."/>
        </authorList>
    </citation>
    <scope>NUCLEOTIDE SEQUENCE [LARGE SCALE GENOMIC DNA]</scope>
    <source>
        <strain evidence="7 8">NCTC10736</strain>
    </source>
</reference>
<dbReference type="SUPFAM" id="SSF51395">
    <property type="entry name" value="FMN-linked oxidoreductases"/>
    <property type="match status" value="1"/>
</dbReference>
<dbReference type="GO" id="GO:0003959">
    <property type="term" value="F:NADPH dehydrogenase activity"/>
    <property type="evidence" value="ECO:0007669"/>
    <property type="project" value="InterPro"/>
</dbReference>
<evidence type="ECO:0000259" key="6">
    <source>
        <dbReference type="Pfam" id="PF00724"/>
    </source>
</evidence>
<evidence type="ECO:0000256" key="3">
    <source>
        <dbReference type="ARBA" id="ARBA00022643"/>
    </source>
</evidence>
<dbReference type="InterPro" id="IPR001155">
    <property type="entry name" value="OxRdtase_FMN_N"/>
</dbReference>
<evidence type="ECO:0000256" key="2">
    <source>
        <dbReference type="ARBA" id="ARBA00022630"/>
    </source>
</evidence>
<gene>
    <name evidence="7" type="ORF">NCTC10736_02292</name>
</gene>
<keyword evidence="5 7" id="KW-0560">Oxidoreductase</keyword>
<sequence length="384" mass="41596">MPQAFIQITELNTMSHSTDVLFRPFSIGSLNLSNRIVMAPMTRVMAPNGIPGEPNAAYYRKRAEGGVGLILSEGTVVNRPASRYEINIPAFHGESALNGWKGVIDAVHAAGGRMGPQLWHTGSTRSHSGWEPEVPVESPSGLVGPGDARGIAMSEEDIADTVAAFAQAAADAKRLGFDIVEIHGAHGYLIDQFFWQGTNQRADRYNGATIKERSRFAAEVIAAMRAAVGPDFPIILRVSQWKQQDYAARLATTPAEMTDWLLPLVEAGVNVLHCSQRRFWEPEFPELDGENGLNFAGWAKKLTGATTISVGSVGLSSDFFGAFGGQGSERDGLDKLVQRMERDEFDLIAVGRALISDADWVHKIQTGDTTQLKGFDAATLAELV</sequence>
<dbReference type="InterPro" id="IPR013785">
    <property type="entry name" value="Aldolase_TIM"/>
</dbReference>
<dbReference type="Pfam" id="PF00724">
    <property type="entry name" value="Oxidored_FMN"/>
    <property type="match status" value="1"/>
</dbReference>
<protein>
    <submittedName>
        <fullName evidence="7">NADH oxidase</fullName>
        <ecNumber evidence="7">1.-.-.-</ecNumber>
    </submittedName>
</protein>
<evidence type="ECO:0000256" key="5">
    <source>
        <dbReference type="ARBA" id="ARBA00023002"/>
    </source>
</evidence>